<feature type="region of interest" description="Disordered" evidence="1">
    <location>
        <begin position="552"/>
        <end position="571"/>
    </location>
</feature>
<feature type="region of interest" description="Disordered" evidence="1">
    <location>
        <begin position="608"/>
        <end position="629"/>
    </location>
</feature>
<accession>A0A1H7ML52</accession>
<feature type="compositionally biased region" description="Polar residues" evidence="1">
    <location>
        <begin position="556"/>
        <end position="567"/>
    </location>
</feature>
<feature type="region of interest" description="Disordered" evidence="1">
    <location>
        <begin position="823"/>
        <end position="848"/>
    </location>
</feature>
<feature type="compositionally biased region" description="Polar residues" evidence="1">
    <location>
        <begin position="113"/>
        <end position="123"/>
    </location>
</feature>
<proteinExistence type="predicted"/>
<sequence length="968" mass="103549">MPNQLISLTDTPAWKNPTSLGFSTWQRHTTASFVAGNPGIHGQKGLRTVHDRHAFFAADLIARRYKATESAVDTERFVYASPWNKKQGYSHGIVSSGPLLLQRKQYLGFAGSSTGNGVTSGPSESGRDHAPASASSDSLASSLASLATASKHTDTGVGSKSIVAPDSLDTRINSIGPFSSSPSYGSGETGLLLRDITNPTLSVTPSISHSSTESTARLARKLNASDSSFSSEGKPPSRAHAHMHPKESLQRTHKLTGVILRHAEARPILSRSAPHRTHNDLPPGLVQRPVNPYIQPSGSKVPLRMPLISLAQTIFRAPAAPLLPAGTKCTSPISPSFSQDRSDKNESVSGISEIGPAASPTSAGGQIHVTSLGGASRARMLNDAWMNANPLLPITHVLRRTITKSLESGEGGAATTGLDVTANRPDPIAVTHSAHFAHSNHSAHSVRIPAPNDRHFKSTPAMPGFNDVVTHHATSFGQLPHVLRRIMKTSPSTRPHGETTAVSGLTASSRLPVASMHAVGIRGSTSNFSQDSPDHFLSAPALAAPRLSAWAENRSDNTSDSQRTDPTTYALPGRVQRHPMQTLGEHAKGYGAGNLPAVQRLQSKTSPLAAHRKPMTHQSSVYSPPGQRIGSPSYLPERMLLRRAISPLATGPHERLTTPQRHHASPEVAYSRDSLLPTYISRRAIMARSEGPATSDHAAILHATHVWRRVAQSQNRSPAPANDRIGNPEPAIADSVPAIAADIRSNPLLPANTANREMRATRLVDIAPIVRSHPLSISVRRSPSNTVRPSAMQDSYDHADGALRVKPLASPYSMARRAIGQSAEQQRLSVSSGRGFSTPKTYAPDNRDYAFNPQINLLQTKWKSGPGGRPLVAQRVQDRLMRLSSEGAGAGAGASALATPDRPEDRYGLASPSSEPVVAQVIPASESKKTPESKPGQLDADETVEQAWRIMTERLVIEQERRGLAKWP</sequence>
<feature type="region of interest" description="Disordered" evidence="1">
    <location>
        <begin position="113"/>
        <end position="137"/>
    </location>
</feature>
<feature type="region of interest" description="Disordered" evidence="1">
    <location>
        <begin position="885"/>
        <end position="942"/>
    </location>
</feature>
<dbReference type="AlphaFoldDB" id="A0A1H7ML52"/>
<gene>
    <name evidence="2" type="ORF">SAMN05216387_105128</name>
</gene>
<feature type="region of interest" description="Disordered" evidence="1">
    <location>
        <begin position="332"/>
        <end position="366"/>
    </location>
</feature>
<evidence type="ECO:0000256" key="1">
    <source>
        <dbReference type="SAM" id="MobiDB-lite"/>
    </source>
</evidence>
<protein>
    <submittedName>
        <fullName evidence="2">Uncharacterized protein</fullName>
    </submittedName>
</protein>
<evidence type="ECO:0000313" key="3">
    <source>
        <dbReference type="Proteomes" id="UP000198620"/>
    </source>
</evidence>
<keyword evidence="3" id="KW-1185">Reference proteome</keyword>
<organism evidence="2 3">
    <name type="scientific">Nitrosovibrio tenuis</name>
    <dbReference type="NCBI Taxonomy" id="1233"/>
    <lineage>
        <taxon>Bacteria</taxon>
        <taxon>Pseudomonadati</taxon>
        <taxon>Pseudomonadota</taxon>
        <taxon>Betaproteobacteria</taxon>
        <taxon>Nitrosomonadales</taxon>
        <taxon>Nitrosomonadaceae</taxon>
        <taxon>Nitrosovibrio</taxon>
    </lineage>
</organism>
<dbReference type="EMBL" id="FOBH01000005">
    <property type="protein sequence ID" value="SEL11963.1"/>
    <property type="molecule type" value="Genomic_DNA"/>
</dbReference>
<feature type="region of interest" description="Disordered" evidence="1">
    <location>
        <begin position="224"/>
        <end position="252"/>
    </location>
</feature>
<name>A0A1H7ML52_9PROT</name>
<dbReference type="STRING" id="1233.SAMN05216387_105128"/>
<reference evidence="2 3" key="1">
    <citation type="submission" date="2016-10" db="EMBL/GenBank/DDBJ databases">
        <authorList>
            <person name="de Groot N.N."/>
        </authorList>
    </citation>
    <scope>NUCLEOTIDE SEQUENCE [LARGE SCALE GENOMIC DNA]</scope>
    <source>
        <strain evidence="2 3">Nv1</strain>
    </source>
</reference>
<dbReference type="Proteomes" id="UP000198620">
    <property type="component" value="Unassembled WGS sequence"/>
</dbReference>
<evidence type="ECO:0000313" key="2">
    <source>
        <dbReference type="EMBL" id="SEL11963.1"/>
    </source>
</evidence>
<feature type="compositionally biased region" description="Polar residues" evidence="1">
    <location>
        <begin position="823"/>
        <end position="840"/>
    </location>
</feature>
<feature type="compositionally biased region" description="Low complexity" evidence="1">
    <location>
        <begin position="885"/>
        <end position="898"/>
    </location>
</feature>